<keyword evidence="1" id="KW-0472">Membrane</keyword>
<feature type="transmembrane region" description="Helical" evidence="1">
    <location>
        <begin position="41"/>
        <end position="60"/>
    </location>
</feature>
<gene>
    <name evidence="2" type="ORF">AMK68_01170</name>
</gene>
<sequence length="107" mass="11526">MKIRGLLENLLCARPRFKEFAIGHPALMLAAALAAQGRPRWVIPLLLVGAVGQVSLVNTYEHLHTPLLFSLLRTANGLWIGAIIGIIAILIFARRPVRPGSAEGGKA</sequence>
<comment type="caution">
    <text evidence="2">The sequence shown here is derived from an EMBL/GenBank/DDBJ whole genome shotgun (WGS) entry which is preliminary data.</text>
</comment>
<dbReference type="AlphaFoldDB" id="A0A0S7XQB5"/>
<evidence type="ECO:0000313" key="2">
    <source>
        <dbReference type="EMBL" id="KPJ64615.1"/>
    </source>
</evidence>
<organism evidence="2 3">
    <name type="scientific">candidate division KD3-62 bacterium DG_56</name>
    <dbReference type="NCBI Taxonomy" id="1704032"/>
    <lineage>
        <taxon>Bacteria</taxon>
        <taxon>candidate division KD3-62</taxon>
    </lineage>
</organism>
<proteinExistence type="predicted"/>
<dbReference type="Proteomes" id="UP000052020">
    <property type="component" value="Unassembled WGS sequence"/>
</dbReference>
<evidence type="ECO:0000313" key="3">
    <source>
        <dbReference type="Proteomes" id="UP000052020"/>
    </source>
</evidence>
<dbReference type="Pfam" id="PF18949">
    <property type="entry name" value="DUF5693"/>
    <property type="match status" value="1"/>
</dbReference>
<feature type="transmembrane region" description="Helical" evidence="1">
    <location>
        <begin position="72"/>
        <end position="93"/>
    </location>
</feature>
<keyword evidence="1" id="KW-0812">Transmembrane</keyword>
<evidence type="ECO:0000256" key="1">
    <source>
        <dbReference type="SAM" id="Phobius"/>
    </source>
</evidence>
<keyword evidence="1" id="KW-1133">Transmembrane helix</keyword>
<name>A0A0S7XQB5_9BACT</name>
<protein>
    <submittedName>
        <fullName evidence="2">Uncharacterized protein</fullName>
    </submittedName>
</protein>
<reference evidence="2 3" key="1">
    <citation type="journal article" date="2015" name="Microbiome">
        <title>Genomic resolution of linkages in carbon, nitrogen, and sulfur cycling among widespread estuary sediment bacteria.</title>
        <authorList>
            <person name="Baker B.J."/>
            <person name="Lazar C.S."/>
            <person name="Teske A.P."/>
            <person name="Dick G.J."/>
        </authorList>
    </citation>
    <scope>NUCLEOTIDE SEQUENCE [LARGE SCALE GENOMIC DNA]</scope>
    <source>
        <strain evidence="2">DG_56</strain>
    </source>
</reference>
<dbReference type="EMBL" id="LIZY01000016">
    <property type="protein sequence ID" value="KPJ64615.1"/>
    <property type="molecule type" value="Genomic_DNA"/>
</dbReference>
<dbReference type="InterPro" id="IPR043748">
    <property type="entry name" value="DUF5693"/>
</dbReference>
<accession>A0A0S7XQB5</accession>